<organism evidence="1 2">
    <name type="scientific">Rhododendron williamsianum</name>
    <dbReference type="NCBI Taxonomy" id="262921"/>
    <lineage>
        <taxon>Eukaryota</taxon>
        <taxon>Viridiplantae</taxon>
        <taxon>Streptophyta</taxon>
        <taxon>Embryophyta</taxon>
        <taxon>Tracheophyta</taxon>
        <taxon>Spermatophyta</taxon>
        <taxon>Magnoliopsida</taxon>
        <taxon>eudicotyledons</taxon>
        <taxon>Gunneridae</taxon>
        <taxon>Pentapetalae</taxon>
        <taxon>asterids</taxon>
        <taxon>Ericales</taxon>
        <taxon>Ericaceae</taxon>
        <taxon>Ericoideae</taxon>
        <taxon>Rhodoreae</taxon>
        <taxon>Rhododendron</taxon>
    </lineage>
</organism>
<dbReference type="Gene3D" id="3.30.450.70">
    <property type="match status" value="1"/>
</dbReference>
<proteinExistence type="predicted"/>
<dbReference type="CDD" id="cd14825">
    <property type="entry name" value="TRAPPC2_sedlin"/>
    <property type="match status" value="1"/>
</dbReference>
<name>A0A6A4LG56_9ERIC</name>
<dbReference type="SUPFAM" id="SSF64356">
    <property type="entry name" value="SNARE-like"/>
    <property type="match status" value="1"/>
</dbReference>
<dbReference type="GO" id="GO:0006888">
    <property type="term" value="P:endoplasmic reticulum to Golgi vesicle-mediated transport"/>
    <property type="evidence" value="ECO:0007669"/>
    <property type="project" value="InterPro"/>
</dbReference>
<dbReference type="PANTHER" id="PTHR12403">
    <property type="entry name" value="TRAFFICKING PROTEIN PARTICLE COMPLEX SUBUNIT 2"/>
    <property type="match status" value="1"/>
</dbReference>
<dbReference type="Pfam" id="PF04628">
    <property type="entry name" value="Sedlin_N"/>
    <property type="match status" value="1"/>
</dbReference>
<evidence type="ECO:0000313" key="1">
    <source>
        <dbReference type="EMBL" id="KAE9453508.1"/>
    </source>
</evidence>
<evidence type="ECO:0000313" key="2">
    <source>
        <dbReference type="Proteomes" id="UP000428333"/>
    </source>
</evidence>
<dbReference type="OrthoDB" id="10252102at2759"/>
<comment type="caution">
    <text evidence="1">The sequence shown here is derived from an EMBL/GenBank/DDBJ whole genome shotgun (WGS) entry which is preliminary data.</text>
</comment>
<dbReference type="Proteomes" id="UP000428333">
    <property type="component" value="Linkage Group LG08"/>
</dbReference>
<dbReference type="GO" id="GO:0005737">
    <property type="term" value="C:cytoplasm"/>
    <property type="evidence" value="ECO:0007669"/>
    <property type="project" value="GOC"/>
</dbReference>
<gene>
    <name evidence="1" type="ORF">C3L33_14589</name>
</gene>
<protein>
    <recommendedName>
        <fullName evidence="3">Trafficking protein particle complex subunit</fullName>
    </recommendedName>
</protein>
<evidence type="ECO:0008006" key="3">
    <source>
        <dbReference type="Google" id="ProtNLM"/>
    </source>
</evidence>
<dbReference type="InterPro" id="IPR011012">
    <property type="entry name" value="Longin-like_dom_sf"/>
</dbReference>
<accession>A0A6A4LG56</accession>
<sequence>MASTACFMIVSRNDIPIYEAEVGTAVKLIITLVDFLSWNKLRRPIYACARVSVSDSLLNKYVLPHEEKAPLCGRTSGVLPTGVTGVRMKILIETFVDGLLTSLGVGSIQTPFLKIFFMLGQLGLFISLEIDFSSSGCSVLALGTGMKDAAHQHQFILHAALDIVQDLAWTTSAMFLKAIDRFNELAVSVYVTAVLHTRLMLLHDSRNDDGIKSFFQEVHELYIKVGCISSFLYSNFSVAIYLLHPKASQSFIK</sequence>
<dbReference type="InterPro" id="IPR006722">
    <property type="entry name" value="Sedlin"/>
</dbReference>
<reference evidence="1 2" key="1">
    <citation type="journal article" date="2019" name="Genome Biol. Evol.">
        <title>The Rhododendron genome and chromosomal organization provide insight into shared whole-genome duplications across the heath family (Ericaceae).</title>
        <authorList>
            <person name="Soza V.L."/>
            <person name="Lindsley D."/>
            <person name="Waalkes A."/>
            <person name="Ramage E."/>
            <person name="Patwardhan R.P."/>
            <person name="Burton J.N."/>
            <person name="Adey A."/>
            <person name="Kumar A."/>
            <person name="Qiu R."/>
            <person name="Shendure J."/>
            <person name="Hall B."/>
        </authorList>
    </citation>
    <scope>NUCLEOTIDE SEQUENCE [LARGE SCALE GENOMIC DNA]</scope>
    <source>
        <strain evidence="1">RSF 1966-606</strain>
    </source>
</reference>
<feature type="non-terminal residue" evidence="1">
    <location>
        <position position="1"/>
    </location>
</feature>
<dbReference type="EMBL" id="QEFC01002168">
    <property type="protein sequence ID" value="KAE9453508.1"/>
    <property type="molecule type" value="Genomic_DNA"/>
</dbReference>
<keyword evidence="2" id="KW-1185">Reference proteome</keyword>
<dbReference type="AlphaFoldDB" id="A0A6A4LG56"/>